<sequence length="174" mass="19023">MRRFLRSFLRVLVIVLAVPVLAYGVLAAVVGRDNVWATVFGPGNRAPVDFATLQPADTPNRYLVCPPAQCARADAESPVYPVPADRLRAAWAEVIAKHGVRLLSSGEEQIEAEVRTPWLRFPDLVTVRIVPLGADRSTAKIYSRSLYGRSDLGVNAARVKAWMAEVEAGLRSVS</sequence>
<dbReference type="Proteomes" id="UP000781958">
    <property type="component" value="Unassembled WGS sequence"/>
</dbReference>
<comment type="caution">
    <text evidence="1">The sequence shown here is derived from an EMBL/GenBank/DDBJ whole genome shotgun (WGS) entry which is preliminary data.</text>
</comment>
<dbReference type="EMBL" id="JAGINP010000005">
    <property type="protein sequence ID" value="MBP2292026.1"/>
    <property type="molecule type" value="Genomic_DNA"/>
</dbReference>
<accession>A0ABS4SHI5</accession>
<dbReference type="InterPro" id="IPR010865">
    <property type="entry name" value="DUF1499"/>
</dbReference>
<protein>
    <submittedName>
        <fullName evidence="1">Uncharacterized protein (DUF1499 family)</fullName>
    </submittedName>
</protein>
<name>A0ABS4SHI5_9PROT</name>
<evidence type="ECO:0000313" key="2">
    <source>
        <dbReference type="Proteomes" id="UP000781958"/>
    </source>
</evidence>
<proteinExistence type="predicted"/>
<dbReference type="Pfam" id="PF07386">
    <property type="entry name" value="DUF1499"/>
    <property type="match status" value="1"/>
</dbReference>
<reference evidence="1 2" key="1">
    <citation type="submission" date="2021-03" db="EMBL/GenBank/DDBJ databases">
        <title>Genomic Encyclopedia of Type Strains, Phase III (KMG-III): the genomes of soil and plant-associated and newly described type strains.</title>
        <authorList>
            <person name="Whitman W."/>
        </authorList>
    </citation>
    <scope>NUCLEOTIDE SEQUENCE [LARGE SCALE GENOMIC DNA]</scope>
    <source>
        <strain evidence="1 2">IMMIB AFH-6</strain>
    </source>
</reference>
<gene>
    <name evidence="1" type="ORF">J2851_001787</name>
</gene>
<evidence type="ECO:0000313" key="1">
    <source>
        <dbReference type="EMBL" id="MBP2292026.1"/>
    </source>
</evidence>
<organism evidence="1 2">
    <name type="scientific">Azospirillum rugosum</name>
    <dbReference type="NCBI Taxonomy" id="416170"/>
    <lineage>
        <taxon>Bacteria</taxon>
        <taxon>Pseudomonadati</taxon>
        <taxon>Pseudomonadota</taxon>
        <taxon>Alphaproteobacteria</taxon>
        <taxon>Rhodospirillales</taxon>
        <taxon>Azospirillaceae</taxon>
        <taxon>Azospirillum</taxon>
    </lineage>
</organism>
<dbReference type="RefSeq" id="WP_209765830.1">
    <property type="nucleotide sequence ID" value="NZ_JAGINP010000005.1"/>
</dbReference>
<keyword evidence="2" id="KW-1185">Reference proteome</keyword>